<dbReference type="Proteomes" id="UP000190637">
    <property type="component" value="Unassembled WGS sequence"/>
</dbReference>
<dbReference type="InterPro" id="IPR001915">
    <property type="entry name" value="Peptidase_M48"/>
</dbReference>
<dbReference type="PANTHER" id="PTHR34978:SF3">
    <property type="entry name" value="SLR0241 PROTEIN"/>
    <property type="match status" value="1"/>
</dbReference>
<dbReference type="OrthoDB" id="9785340at2"/>
<dbReference type="CDD" id="cd07326">
    <property type="entry name" value="M56_BlaR1_MecR1_like"/>
    <property type="match status" value="1"/>
</dbReference>
<dbReference type="Pfam" id="PF01435">
    <property type="entry name" value="Peptidase_M48"/>
    <property type="match status" value="1"/>
</dbReference>
<evidence type="ECO:0000259" key="8">
    <source>
        <dbReference type="Pfam" id="PF01435"/>
    </source>
</evidence>
<evidence type="ECO:0000256" key="7">
    <source>
        <dbReference type="SAM" id="Phobius"/>
    </source>
</evidence>
<dbReference type="Gene3D" id="3.30.2010.10">
    <property type="entry name" value="Metalloproteases ('zincins'), catalytic domain"/>
    <property type="match status" value="1"/>
</dbReference>
<keyword evidence="5 6" id="KW-0482">Metalloprotease</keyword>
<dbReference type="AlphaFoldDB" id="A0A1T4MZE2"/>
<dbReference type="PANTHER" id="PTHR34978">
    <property type="entry name" value="POSSIBLE SENSOR-TRANSDUCER PROTEIN BLAR"/>
    <property type="match status" value="1"/>
</dbReference>
<dbReference type="InterPro" id="IPR052173">
    <property type="entry name" value="Beta-lactam_resp_regulator"/>
</dbReference>
<organism evidence="9 10">
    <name type="scientific">Marinactinospora thermotolerans DSM 45154</name>
    <dbReference type="NCBI Taxonomy" id="1122192"/>
    <lineage>
        <taxon>Bacteria</taxon>
        <taxon>Bacillati</taxon>
        <taxon>Actinomycetota</taxon>
        <taxon>Actinomycetes</taxon>
        <taxon>Streptosporangiales</taxon>
        <taxon>Nocardiopsidaceae</taxon>
        <taxon>Marinactinospora</taxon>
    </lineage>
</organism>
<comment type="cofactor">
    <cofactor evidence="6">
        <name>Zn(2+)</name>
        <dbReference type="ChEBI" id="CHEBI:29105"/>
    </cofactor>
    <text evidence="6">Binds 1 zinc ion per subunit.</text>
</comment>
<dbReference type="GO" id="GO:0004222">
    <property type="term" value="F:metalloendopeptidase activity"/>
    <property type="evidence" value="ECO:0007669"/>
    <property type="project" value="InterPro"/>
</dbReference>
<feature type="transmembrane region" description="Helical" evidence="7">
    <location>
        <begin position="293"/>
        <end position="314"/>
    </location>
</feature>
<gene>
    <name evidence="9" type="ORF">SAMN02745673_01211</name>
</gene>
<keyword evidence="7" id="KW-0812">Transmembrane</keyword>
<keyword evidence="2" id="KW-0479">Metal-binding</keyword>
<keyword evidence="7" id="KW-0472">Membrane</keyword>
<feature type="transmembrane region" description="Helical" evidence="7">
    <location>
        <begin position="65"/>
        <end position="84"/>
    </location>
</feature>
<evidence type="ECO:0000313" key="9">
    <source>
        <dbReference type="EMBL" id="SJZ72470.1"/>
    </source>
</evidence>
<evidence type="ECO:0000256" key="5">
    <source>
        <dbReference type="ARBA" id="ARBA00023049"/>
    </source>
</evidence>
<evidence type="ECO:0000256" key="2">
    <source>
        <dbReference type="ARBA" id="ARBA00022723"/>
    </source>
</evidence>
<name>A0A1T4MZE2_9ACTN</name>
<dbReference type="STRING" id="1122192.SAMN02745673_01211"/>
<keyword evidence="7" id="KW-1133">Transmembrane helix</keyword>
<evidence type="ECO:0000256" key="1">
    <source>
        <dbReference type="ARBA" id="ARBA00022670"/>
    </source>
</evidence>
<evidence type="ECO:0000256" key="3">
    <source>
        <dbReference type="ARBA" id="ARBA00022801"/>
    </source>
</evidence>
<dbReference type="GO" id="GO:0006508">
    <property type="term" value="P:proteolysis"/>
    <property type="evidence" value="ECO:0007669"/>
    <property type="project" value="UniProtKB-KW"/>
</dbReference>
<sequence>MVSAALLATIAVGCLFAAARLRRASWPLRGPHVAVVAWQALGLAWGISTIGALLAFGLAPYEQGVFGGLSALAVDAATHGLYLSGLAETPFGATQVVAIVAAVALTLLLFWGLSTSFLHVLRTRRRHRDLLSLVARDDPDVPGARILDHPAAAAYCLPGVLNSQIVISAGALAVLDRSELAAVLAHEHAHLRQRHDLVLLPFSSLKRAFPRVGLMVGYYNAVALLIEMCADDEARREHSPKELAMALLRFGTAGTAPVPAGALAAAAAHTDQPEVVTRVSRLLNPVAQLSRGATVAVLASAVTLMTTTVGLWHLPM</sequence>
<keyword evidence="1 6" id="KW-0645">Protease</keyword>
<keyword evidence="10" id="KW-1185">Reference proteome</keyword>
<keyword evidence="3 6" id="KW-0378">Hydrolase</keyword>
<dbReference type="GO" id="GO:0046872">
    <property type="term" value="F:metal ion binding"/>
    <property type="evidence" value="ECO:0007669"/>
    <property type="project" value="UniProtKB-KW"/>
</dbReference>
<feature type="transmembrane region" description="Helical" evidence="7">
    <location>
        <begin position="33"/>
        <end position="58"/>
    </location>
</feature>
<evidence type="ECO:0000256" key="4">
    <source>
        <dbReference type="ARBA" id="ARBA00022833"/>
    </source>
</evidence>
<protein>
    <submittedName>
        <fullName evidence="9">Zn-dependent protease with chaperone function</fullName>
    </submittedName>
</protein>
<proteinExistence type="inferred from homology"/>
<dbReference type="RefSeq" id="WP_078760618.1">
    <property type="nucleotide sequence ID" value="NZ_FUWS01000003.1"/>
</dbReference>
<feature type="domain" description="Peptidase M48" evidence="8">
    <location>
        <begin position="144"/>
        <end position="206"/>
    </location>
</feature>
<keyword evidence="4 6" id="KW-0862">Zinc</keyword>
<accession>A0A1T4MZE2</accession>
<comment type="similarity">
    <text evidence="6">Belongs to the peptidase M48 family.</text>
</comment>
<evidence type="ECO:0000256" key="6">
    <source>
        <dbReference type="RuleBase" id="RU003983"/>
    </source>
</evidence>
<feature type="transmembrane region" description="Helical" evidence="7">
    <location>
        <begin position="96"/>
        <end position="121"/>
    </location>
</feature>
<dbReference type="EMBL" id="FUWS01000003">
    <property type="protein sequence ID" value="SJZ72470.1"/>
    <property type="molecule type" value="Genomic_DNA"/>
</dbReference>
<evidence type="ECO:0000313" key="10">
    <source>
        <dbReference type="Proteomes" id="UP000190637"/>
    </source>
</evidence>
<reference evidence="9 10" key="1">
    <citation type="submission" date="2017-02" db="EMBL/GenBank/DDBJ databases">
        <authorList>
            <person name="Peterson S.W."/>
        </authorList>
    </citation>
    <scope>NUCLEOTIDE SEQUENCE [LARGE SCALE GENOMIC DNA]</scope>
    <source>
        <strain evidence="9 10">DSM 45154</strain>
    </source>
</reference>